<protein>
    <submittedName>
        <fullName evidence="4">NADH oxidase</fullName>
    </submittedName>
</protein>
<dbReference type="GO" id="GO:0010181">
    <property type="term" value="F:FMN binding"/>
    <property type="evidence" value="ECO:0007669"/>
    <property type="project" value="InterPro"/>
</dbReference>
<dbReference type="Gene3D" id="3.20.20.70">
    <property type="entry name" value="Aldolase class I"/>
    <property type="match status" value="1"/>
</dbReference>
<evidence type="ECO:0000313" key="4">
    <source>
        <dbReference type="EMBL" id="ADI87675.1"/>
    </source>
</evidence>
<evidence type="ECO:0000256" key="1">
    <source>
        <dbReference type="ARBA" id="ARBA00022630"/>
    </source>
</evidence>
<dbReference type="InterPro" id="IPR013785">
    <property type="entry name" value="Aldolase_TIM"/>
</dbReference>
<proteinExistence type="predicted"/>
<dbReference type="PANTHER" id="PTHR43656:SF2">
    <property type="entry name" value="BINDING OXIDOREDUCTASE, PUTATIVE (AFU_ORTHOLOGUE AFUA_2G08260)-RELATED"/>
    <property type="match status" value="1"/>
</dbReference>
<dbReference type="Pfam" id="PF00724">
    <property type="entry name" value="Oxidored_FMN"/>
    <property type="match status" value="1"/>
</dbReference>
<dbReference type="AlphaFoldDB" id="D9MNY6"/>
<evidence type="ECO:0000256" key="2">
    <source>
        <dbReference type="ARBA" id="ARBA00023002"/>
    </source>
</evidence>
<organism evidence="4">
    <name type="scientific">uncultured Nitrospirae bacterium MY2-1F</name>
    <dbReference type="NCBI Taxonomy" id="798576"/>
    <lineage>
        <taxon>Bacteria</taxon>
        <taxon>Pseudomonadati</taxon>
        <taxon>Nitrospirota</taxon>
        <taxon>environmental samples</taxon>
    </lineage>
</organism>
<dbReference type="InterPro" id="IPR001155">
    <property type="entry name" value="OxRdtase_FMN_N"/>
</dbReference>
<dbReference type="CDD" id="cd02803">
    <property type="entry name" value="OYE_like_FMN_family"/>
    <property type="match status" value="1"/>
</dbReference>
<keyword evidence="2" id="KW-0560">Oxidoreductase</keyword>
<name>D9MNY6_9BACT</name>
<keyword evidence="1" id="KW-0285">Flavoprotein</keyword>
<dbReference type="InterPro" id="IPR051799">
    <property type="entry name" value="NADH_flavin_oxidoreductase"/>
</dbReference>
<dbReference type="PANTHER" id="PTHR43656">
    <property type="entry name" value="BINDING OXIDOREDUCTASE, PUTATIVE (AFU_ORTHOLOGUE AFUA_2G08260)-RELATED"/>
    <property type="match status" value="1"/>
</dbReference>
<feature type="domain" description="NADH:flavin oxidoreductase/NADH oxidase N-terminal" evidence="3">
    <location>
        <begin position="16"/>
        <end position="348"/>
    </location>
</feature>
<evidence type="ECO:0000259" key="3">
    <source>
        <dbReference type="Pfam" id="PF00724"/>
    </source>
</evidence>
<dbReference type="SUPFAM" id="SSF51395">
    <property type="entry name" value="FMN-linked oxidoreductases"/>
    <property type="match status" value="1"/>
</dbReference>
<dbReference type="EMBL" id="HM454279">
    <property type="protein sequence ID" value="ADI87675.1"/>
    <property type="molecule type" value="Genomic_DNA"/>
</dbReference>
<reference evidence="4" key="1">
    <citation type="journal article" date="2011" name="Appl. Environ. Microbiol.">
        <title>Metagenomic analysis reveals unexpected subgenomic diversity of magnetotactic bacteria within the phylum Nitrospirae.</title>
        <authorList>
            <person name="Lin W."/>
            <person name="Jogler C."/>
            <person name="Schuler D."/>
            <person name="Pan Y."/>
        </authorList>
    </citation>
    <scope>NUCLEOTIDE SEQUENCE</scope>
</reference>
<gene>
    <name evidence="4" type="ORF">LW1_0230</name>
</gene>
<accession>D9MNY6</accession>
<dbReference type="GO" id="GO:0016491">
    <property type="term" value="F:oxidoreductase activity"/>
    <property type="evidence" value="ECO:0007669"/>
    <property type="project" value="UniProtKB-KW"/>
</dbReference>
<sequence length="388" mass="42983">MKTIIYYIHLRRPCMLFEPYVLKDIKLTNRLVRSATYEKGADNEGFITSVLIERYETLAKGGAGLIITGGAPVHPTGVFVPQMVAAYDDKYIDGLGRLTAAVHAHGGKIALQIAHGGRQCYPELLNGRLPLAPSAVHEPVLNITPQEITQEEIWTLIQAFGEAARRAKSAGFDGVQIHGAHGYLVSQFLSSHTNRRTDNWGGDEARRFRFLEEVYKAIRKAVGSDYLVFIKMNSSDHLCCGGLRPDESLRIAQRLEAIGIDAVEVSGGMYESSLRPARTKILHPEDEAYFKGPASLFKMSLSIPVILVGGIRSRAVAEEMLDKGYADLISMSRPLIREPDLPEKFRAGKDRSDCESCNACMNFRRLDTVKCVPLHKLKEQALSSSPQQ</sequence>